<proteinExistence type="predicted"/>
<evidence type="ECO:0008006" key="3">
    <source>
        <dbReference type="Google" id="ProtNLM"/>
    </source>
</evidence>
<dbReference type="Proteomes" id="UP000430692">
    <property type="component" value="Unassembled WGS sequence"/>
</dbReference>
<dbReference type="Pfam" id="PF08868">
    <property type="entry name" value="YugN"/>
    <property type="match status" value="1"/>
</dbReference>
<reference evidence="1 2" key="1">
    <citation type="submission" date="2019-12" db="EMBL/GenBank/DDBJ databases">
        <title>Whole-genome analyses of novel actinobacteria.</title>
        <authorList>
            <person name="Sahin N."/>
            <person name="Saygin H."/>
        </authorList>
    </citation>
    <scope>NUCLEOTIDE SEQUENCE [LARGE SCALE GENOMIC DNA]</scope>
    <source>
        <strain evidence="1 2">KC615</strain>
    </source>
</reference>
<accession>A0A6I4VVG9</accession>
<dbReference type="InterPro" id="IPR014967">
    <property type="entry name" value="Uncharacterised_YugN-like"/>
</dbReference>
<dbReference type="RefSeq" id="WP_160801196.1">
    <property type="nucleotide sequence ID" value="NZ_WUUL01000005.1"/>
</dbReference>
<dbReference type="InterPro" id="IPR036491">
    <property type="entry name" value="YugN-like_sf"/>
</dbReference>
<evidence type="ECO:0000313" key="2">
    <source>
        <dbReference type="Proteomes" id="UP000430692"/>
    </source>
</evidence>
<keyword evidence="2" id="KW-1185">Reference proteome</keyword>
<dbReference type="SUPFAM" id="SSF160755">
    <property type="entry name" value="YugN-like"/>
    <property type="match status" value="1"/>
</dbReference>
<evidence type="ECO:0000313" key="1">
    <source>
        <dbReference type="EMBL" id="MXQ53836.1"/>
    </source>
</evidence>
<dbReference type="Gene3D" id="3.30.310.100">
    <property type="entry name" value="YugN-like"/>
    <property type="match status" value="1"/>
</dbReference>
<comment type="caution">
    <text evidence="1">The sequence shown here is derived from an EMBL/GenBank/DDBJ whole genome shotgun (WGS) entry which is preliminary data.</text>
</comment>
<gene>
    <name evidence="1" type="ORF">GSM42_08895</name>
</gene>
<organism evidence="1 2">
    <name type="scientific">Shimazuella alba</name>
    <dbReference type="NCBI Taxonomy" id="2690964"/>
    <lineage>
        <taxon>Bacteria</taxon>
        <taxon>Bacillati</taxon>
        <taxon>Bacillota</taxon>
        <taxon>Bacilli</taxon>
        <taxon>Bacillales</taxon>
        <taxon>Thermoactinomycetaceae</taxon>
        <taxon>Shimazuella</taxon>
    </lineage>
</organism>
<dbReference type="EMBL" id="WUUL01000005">
    <property type="protein sequence ID" value="MXQ53836.1"/>
    <property type="molecule type" value="Genomic_DNA"/>
</dbReference>
<protein>
    <recommendedName>
        <fullName evidence="3">YugN-like family protein</fullName>
    </recommendedName>
</protein>
<name>A0A6I4VVG9_9BACL</name>
<dbReference type="AlphaFoldDB" id="A0A6I4VVG9"/>
<sequence>MIPIDSPMEGKQLQFDTISQKLEQDDFHLGGGYTYDHGYFDKALDWEEEQGNRYFLRVPVYQVNGDIGDPDTLVQIGKPFVIKHEFRTRTNDPNGDAGVFSGLVDQFTTPIPAEDDPIDPKWISRAKDILIHVENKLM</sequence>